<dbReference type="OrthoDB" id="9781738at2"/>
<protein>
    <submittedName>
        <fullName evidence="2">Glycosyltransferase</fullName>
    </submittedName>
</protein>
<dbReference type="Pfam" id="PF00534">
    <property type="entry name" value="Glycos_transf_1"/>
    <property type="match status" value="1"/>
</dbReference>
<dbReference type="CDD" id="cd03801">
    <property type="entry name" value="GT4_PimA-like"/>
    <property type="match status" value="1"/>
</dbReference>
<gene>
    <name evidence="2" type="ORF">EJC49_16965</name>
</gene>
<keyword evidence="2" id="KW-0808">Transferase</keyword>
<dbReference type="GO" id="GO:0016757">
    <property type="term" value="F:glycosyltransferase activity"/>
    <property type="evidence" value="ECO:0007669"/>
    <property type="project" value="InterPro"/>
</dbReference>
<dbReference type="PANTHER" id="PTHR12526">
    <property type="entry name" value="GLYCOSYLTRANSFERASE"/>
    <property type="match status" value="1"/>
</dbReference>
<accession>A0A3R9ZZ55</accession>
<evidence type="ECO:0000259" key="1">
    <source>
        <dbReference type="Pfam" id="PF00534"/>
    </source>
</evidence>
<dbReference type="PANTHER" id="PTHR12526:SF638">
    <property type="entry name" value="SPORE COAT PROTEIN SA"/>
    <property type="match status" value="1"/>
</dbReference>
<comment type="caution">
    <text evidence="2">The sequence shown here is derived from an EMBL/GenBank/DDBJ whole genome shotgun (WGS) entry which is preliminary data.</text>
</comment>
<evidence type="ECO:0000313" key="3">
    <source>
        <dbReference type="Proteomes" id="UP000278398"/>
    </source>
</evidence>
<feature type="domain" description="Glycosyl transferase family 1" evidence="1">
    <location>
        <begin position="183"/>
        <end position="333"/>
    </location>
</feature>
<sequence length="379" mass="41547">MPGTLADPVWFWQRIVSPHMAGLAEALARSGRPVTYVAEQPMSDSRAKQGWMPAKAEAMTLQFAPDAAAAVGLVAEAPETSIHICQGFRGNGIVSAARTALDQRGLRQWVVMETIEERGWASSRLKRLEYARLMRRWRHRIDGVLAIGHSTPAWLAARGMLADRIVPFAYFLPEKTAPTRPERSKDAPFRVLFVGQFIERKRIDLLIDALARLAGHPFELLVVGAGPLEAELQQRAKTRLGDRVTWLGQRPMHEIQAIMAEADCLVLPSRHDGWGAVVSEALMAGTPAICSDRCGAAGVVEASGEGGVFKVGDVEALADKLSMALRSGRVTAERRQSIRHWSRCLGADAGAKFLNEILVSNKSGEPRPVPPWHRDVIPI</sequence>
<reference evidence="2 3" key="1">
    <citation type="submission" date="2018-12" db="EMBL/GenBank/DDBJ databases">
        <title>Mesorhizobium carbonis sp. nov., isolated from coal mine water.</title>
        <authorList>
            <person name="Xin W."/>
            <person name="Xu Z."/>
            <person name="Xiang F."/>
            <person name="Zhang J."/>
            <person name="Xi L."/>
            <person name="Liu J."/>
        </authorList>
    </citation>
    <scope>NUCLEOTIDE SEQUENCE [LARGE SCALE GENOMIC DNA]</scope>
    <source>
        <strain evidence="2 3">B2.3</strain>
    </source>
</reference>
<dbReference type="InterPro" id="IPR001296">
    <property type="entry name" value="Glyco_trans_1"/>
</dbReference>
<dbReference type="AlphaFoldDB" id="A0A3R9ZZ55"/>
<dbReference type="EMBL" id="RWKW01000063">
    <property type="protein sequence ID" value="RST85169.1"/>
    <property type="molecule type" value="Genomic_DNA"/>
</dbReference>
<proteinExistence type="predicted"/>
<dbReference type="Proteomes" id="UP000278398">
    <property type="component" value="Unassembled WGS sequence"/>
</dbReference>
<keyword evidence="3" id="KW-1185">Reference proteome</keyword>
<organism evidence="2 3">
    <name type="scientific">Aquibium carbonis</name>
    <dbReference type="NCBI Taxonomy" id="2495581"/>
    <lineage>
        <taxon>Bacteria</taxon>
        <taxon>Pseudomonadati</taxon>
        <taxon>Pseudomonadota</taxon>
        <taxon>Alphaproteobacteria</taxon>
        <taxon>Hyphomicrobiales</taxon>
        <taxon>Phyllobacteriaceae</taxon>
        <taxon>Aquibium</taxon>
    </lineage>
</organism>
<evidence type="ECO:0000313" key="2">
    <source>
        <dbReference type="EMBL" id="RST85169.1"/>
    </source>
</evidence>
<name>A0A3R9ZZ55_9HYPH</name>
<dbReference type="Gene3D" id="3.40.50.2000">
    <property type="entry name" value="Glycogen Phosphorylase B"/>
    <property type="match status" value="2"/>
</dbReference>
<dbReference type="SUPFAM" id="SSF53756">
    <property type="entry name" value="UDP-Glycosyltransferase/glycogen phosphorylase"/>
    <property type="match status" value="1"/>
</dbReference>